<gene>
    <name evidence="2" type="ORF">Tci_626619</name>
</gene>
<proteinExistence type="predicted"/>
<protein>
    <submittedName>
        <fullName evidence="2">Uncharacterized protein</fullName>
    </submittedName>
</protein>
<feature type="compositionally biased region" description="Polar residues" evidence="1">
    <location>
        <begin position="81"/>
        <end position="92"/>
    </location>
</feature>
<reference evidence="2" key="1">
    <citation type="journal article" date="2019" name="Sci. Rep.">
        <title>Draft genome of Tanacetum cinerariifolium, the natural source of mosquito coil.</title>
        <authorList>
            <person name="Yamashiro T."/>
            <person name="Shiraishi A."/>
            <person name="Satake H."/>
            <person name="Nakayama K."/>
        </authorList>
    </citation>
    <scope>NUCLEOTIDE SEQUENCE</scope>
</reference>
<comment type="caution">
    <text evidence="2">The sequence shown here is derived from an EMBL/GenBank/DDBJ whole genome shotgun (WGS) entry which is preliminary data.</text>
</comment>
<organism evidence="2">
    <name type="scientific">Tanacetum cinerariifolium</name>
    <name type="common">Dalmatian daisy</name>
    <name type="synonym">Chrysanthemum cinerariifolium</name>
    <dbReference type="NCBI Taxonomy" id="118510"/>
    <lineage>
        <taxon>Eukaryota</taxon>
        <taxon>Viridiplantae</taxon>
        <taxon>Streptophyta</taxon>
        <taxon>Embryophyta</taxon>
        <taxon>Tracheophyta</taxon>
        <taxon>Spermatophyta</taxon>
        <taxon>Magnoliopsida</taxon>
        <taxon>eudicotyledons</taxon>
        <taxon>Gunneridae</taxon>
        <taxon>Pentapetalae</taxon>
        <taxon>asterids</taxon>
        <taxon>campanulids</taxon>
        <taxon>Asterales</taxon>
        <taxon>Asteraceae</taxon>
        <taxon>Asteroideae</taxon>
        <taxon>Anthemideae</taxon>
        <taxon>Anthemidinae</taxon>
        <taxon>Tanacetum</taxon>
    </lineage>
</organism>
<evidence type="ECO:0000256" key="1">
    <source>
        <dbReference type="SAM" id="MobiDB-lite"/>
    </source>
</evidence>
<feature type="region of interest" description="Disordered" evidence="1">
    <location>
        <begin position="70"/>
        <end position="109"/>
    </location>
</feature>
<dbReference type="AlphaFoldDB" id="A0A699JUN4"/>
<dbReference type="EMBL" id="BKCJ010443169">
    <property type="protein sequence ID" value="GFA54647.1"/>
    <property type="molecule type" value="Genomic_DNA"/>
</dbReference>
<sequence>MEREPTYPLLVGRGFLATTSAVINCKKAKIAVGERATRSIFGVKEIDFEDEHVPYWTTIRKRKSYAPRTSADRIGLRPPSMQENTFGKTTYPRNGRLLETPKSTPLKTS</sequence>
<evidence type="ECO:0000313" key="2">
    <source>
        <dbReference type="EMBL" id="GFA54647.1"/>
    </source>
</evidence>
<name>A0A699JUN4_TANCI</name>
<accession>A0A699JUN4</accession>